<organism evidence="1">
    <name type="scientific">Panicum hallii</name>
    <dbReference type="NCBI Taxonomy" id="206008"/>
    <lineage>
        <taxon>Eukaryota</taxon>
        <taxon>Viridiplantae</taxon>
        <taxon>Streptophyta</taxon>
        <taxon>Embryophyta</taxon>
        <taxon>Tracheophyta</taxon>
        <taxon>Spermatophyta</taxon>
        <taxon>Magnoliopsida</taxon>
        <taxon>Liliopsida</taxon>
        <taxon>Poales</taxon>
        <taxon>Poaceae</taxon>
        <taxon>PACMAD clade</taxon>
        <taxon>Panicoideae</taxon>
        <taxon>Panicodae</taxon>
        <taxon>Paniceae</taxon>
        <taxon>Panicinae</taxon>
        <taxon>Panicum</taxon>
        <taxon>Panicum sect. Panicum</taxon>
    </lineage>
</organism>
<evidence type="ECO:0000313" key="1">
    <source>
        <dbReference type="EMBL" id="PVH48258.1"/>
    </source>
</evidence>
<sequence length="165" mass="18494">MVQQTVSSIESTEGGYQWFEHGASTKAGTGKGAASSTETRYSLSYWAVGTDLELVVLTERHRSGKSGAYQPSLLLLPTATPASIPSPCPRHGHDCSRRRNQTLVLNEEEVPKEKAPRFKSKSMRGLRYTQRVLIFFSCLKALPSDCRFYAFAFFFHFCFLNSRSV</sequence>
<gene>
    <name evidence="1" type="ORF">PAHAL_4G291000</name>
</gene>
<accession>A0A2T8JEC8</accession>
<dbReference type="Proteomes" id="UP000243499">
    <property type="component" value="Chromosome 4"/>
</dbReference>
<dbReference type="EMBL" id="CM008049">
    <property type="protein sequence ID" value="PVH48258.1"/>
    <property type="molecule type" value="Genomic_DNA"/>
</dbReference>
<name>A0A2T8JEC8_9POAL</name>
<reference evidence="1" key="1">
    <citation type="submission" date="2018-04" db="EMBL/GenBank/DDBJ databases">
        <title>WGS assembly of Panicum hallii.</title>
        <authorList>
            <person name="Lovell J."/>
            <person name="Jenkins J."/>
            <person name="Lowry D."/>
            <person name="Mamidi S."/>
            <person name="Sreedasyam A."/>
            <person name="Weng X."/>
            <person name="Barry K."/>
            <person name="Bonette J."/>
            <person name="Campitelli B."/>
            <person name="Daum C."/>
            <person name="Gordon S."/>
            <person name="Gould B."/>
            <person name="Lipzen A."/>
            <person name="Macqueen A."/>
            <person name="Palacio-Mejia J."/>
            <person name="Plott C."/>
            <person name="Shakirov E."/>
            <person name="Shu S."/>
            <person name="Yoshinaga Y."/>
            <person name="Zane M."/>
            <person name="Rokhsar D."/>
            <person name="Grimwood J."/>
            <person name="Schmutz J."/>
            <person name="Juenger T."/>
        </authorList>
    </citation>
    <scope>NUCLEOTIDE SEQUENCE [LARGE SCALE GENOMIC DNA]</scope>
    <source>
        <strain evidence="1">FIL2</strain>
    </source>
</reference>
<proteinExistence type="predicted"/>
<dbReference type="Gramene" id="PVH48258">
    <property type="protein sequence ID" value="PVH48258"/>
    <property type="gene ID" value="PAHAL_4G291000"/>
</dbReference>
<protein>
    <submittedName>
        <fullName evidence="1">Uncharacterized protein</fullName>
    </submittedName>
</protein>
<dbReference type="AlphaFoldDB" id="A0A2T8JEC8"/>